<keyword evidence="4" id="KW-1185">Reference proteome</keyword>
<feature type="compositionally biased region" description="Basic and acidic residues" evidence="1">
    <location>
        <begin position="1233"/>
        <end position="1252"/>
    </location>
</feature>
<dbReference type="SUPFAM" id="SSF81383">
    <property type="entry name" value="F-box domain"/>
    <property type="match status" value="1"/>
</dbReference>
<feature type="region of interest" description="Disordered" evidence="1">
    <location>
        <begin position="855"/>
        <end position="899"/>
    </location>
</feature>
<dbReference type="EMBL" id="RCNU01000001">
    <property type="protein sequence ID" value="RWQ99526.1"/>
    <property type="molecule type" value="Genomic_DNA"/>
</dbReference>
<sequence>MSDSLRDPGNRGPSSFEPDKSTGIEDVRTPTLDSKDYSPRTQNDLDSRQANSTVDFQDTQSLSSSSSPPWHKDSISPGTELQRKRKRSLTTDNLAKPLLTDHMDADHEDPTTLHSMPNVKRAKTGETVAMPERSSIPVDKSKLPKELWQHIFTFLPPATLGVLLRVNKAFNSYLTCSETDFSSTPRSTGLLRFQTQDSIWSISRKTFVPGMPRPLIDKTELEMWRLTRGLSCQFCGKSRIPTRPESSPWESGPGPDGVRIIWPFGIRSCGDCFSARTEKELDVMLSSLPTFLIPALPFALVTSTLHFVPSVTLRSTPVPPSAAITKYYFKPHIDSLKLKFEDVKSLGPAVVEEWIKGLDSKGKEHLADSSRWEQWEANGGLRAVQEGGSLIGSRRPRTTSPAKFDNTVPSSAEPRQTGLSNGKWTSSERSPAASAARYGLILPPRPFSPQVQPGHHFQPRMERNLRDINEAKAARRAEIERRCAEMDPPLTPSVLSHMESFLAAIQIPHPFTDRDWEILKPRLMTQREAAERKEEQRLRQSQLLQARSEERRQQEAHLKEAKEMLDREWEDVQRPIRDRMAMYADEIINEGWRGGSAVTKEKSPKFAADVLMYVRNKFYGHIEEEDAIARASGKPVELDPPNAPPRRKLILENMKWIFDTKVKPFTEQFQKELFICNGCENNSKFYGFEGVIQHYAAKHTNSLSLGSVVVHWRSEWPEKPPFHPNPSAAKALFMAMGQNSGFPGHQKPSGMFVPGTDQGHPIHPDTPSIYPHQSPGPYGPHPYTPYPYAHGPFRPPSPNISHYYPGSPPAYGYPAPQTGFPAGAPYEQPVPPPTVYGSPYIRHAYPVYQRPDHHVAPYATQPYGPPPQYVPPYQNSSRPPKRNGQFHHYNSPAHSFGPYQDQADEMARTAREVWNRTSGIKDLPNSVRAHVLMYHVITAFREQFQGDPPVALFADCLNNHPQMRPIRNLGGLACRACIRGEVSGGFQQPEAGNDARLYTLPALVSHFQSSHGEAVKPSIIPQTGVEVLRPDWKYDMIELPDASAVALLLQAPGVDGAKLQLVADAFPGVFSKRPASREIVHARYQAPSPRAKAHTDAREAKRHCRGLSVSTYDNLVADSEERRREVSSNLSSPRRRDLELVVSRVQRGIESPIRDSARPSRPSRDDEYYPRRPSSIEPSRFPYESMGNRPPASPLHRQVIMHGPSHGYSSSRDYDDKSSRGTPASRNQDMEEPDRNDLRSHTSTVDRSRHILADATSPRLSRHREHSAKLEYRNLDSEVLAPAHRQGSVRARTPGKDPEDEKIVDKLKAEKGPIDEVASTGRLSAAERFLESFFPEQEADTYQPDDSEAQPRIETSPGPQWRQAEMEPRQYRYGPSADRPGEKNPRGVRGRNAASSGWPRRKRSPPAGSYDYEARYDSRSSRGPPPRFYNGRSPDQADSRQGRRTASHQESKRPHSRFDRYEAQRQGSLRPRSKSPGVRDRVPAEVSYYDEGRPQVQSRDVYQGHTPDAYYERSRVEELAYTTAQRGRYHYIEEPRSVETQYDNPVEYVPVRVAAREPGDSGTYFVERTAQASIPKDYTSYDIEASRQPVCDGQVQSYHSLAQSHVLGERNAVRLDGSLR</sequence>
<feature type="compositionally biased region" description="Basic and acidic residues" evidence="1">
    <location>
        <begin position="1267"/>
        <end position="1276"/>
    </location>
</feature>
<dbReference type="GeneID" id="39596208"/>
<feature type="region of interest" description="Disordered" evidence="1">
    <location>
        <begin position="383"/>
        <end position="430"/>
    </location>
</feature>
<dbReference type="PROSITE" id="PS50181">
    <property type="entry name" value="FBOX"/>
    <property type="match status" value="1"/>
</dbReference>
<feature type="region of interest" description="Disordered" evidence="1">
    <location>
        <begin position="1331"/>
        <end position="1497"/>
    </location>
</feature>
<feature type="compositionally biased region" description="Polar residues" evidence="1">
    <location>
        <begin position="407"/>
        <end position="425"/>
    </location>
</feature>
<gene>
    <name evidence="3" type="ORF">C8Q69DRAFT_28341</name>
</gene>
<evidence type="ECO:0000313" key="4">
    <source>
        <dbReference type="Proteomes" id="UP000283841"/>
    </source>
</evidence>
<dbReference type="InterPro" id="IPR057214">
    <property type="entry name" value="DUF7892"/>
</dbReference>
<evidence type="ECO:0000313" key="3">
    <source>
        <dbReference type="EMBL" id="RWQ99526.1"/>
    </source>
</evidence>
<feature type="region of interest" description="Disordered" evidence="1">
    <location>
        <begin position="1"/>
        <end position="136"/>
    </location>
</feature>
<protein>
    <recommendedName>
        <fullName evidence="2">F-box domain-containing protein</fullName>
    </recommendedName>
</protein>
<feature type="region of interest" description="Disordered" evidence="1">
    <location>
        <begin position="1150"/>
        <end position="1311"/>
    </location>
</feature>
<dbReference type="VEuPathDB" id="FungiDB:C8Q69DRAFT_28341"/>
<dbReference type="Pfam" id="PF25422">
    <property type="entry name" value="DUF7892"/>
    <property type="match status" value="1"/>
</dbReference>
<dbReference type="STRING" id="264951.A0A443I694"/>
<dbReference type="CDD" id="cd09917">
    <property type="entry name" value="F-box_SF"/>
    <property type="match status" value="1"/>
</dbReference>
<dbReference type="InterPro" id="IPR036047">
    <property type="entry name" value="F-box-like_dom_sf"/>
</dbReference>
<reference evidence="3 4" key="1">
    <citation type="journal article" date="2018" name="Front. Microbiol.">
        <title>Genomic and genetic insights into a cosmopolitan fungus, Paecilomyces variotii (Eurotiales).</title>
        <authorList>
            <person name="Urquhart A.S."/>
            <person name="Mondo S.J."/>
            <person name="Makela M.R."/>
            <person name="Hane J.K."/>
            <person name="Wiebenga A."/>
            <person name="He G."/>
            <person name="Mihaltcheva S."/>
            <person name="Pangilinan J."/>
            <person name="Lipzen A."/>
            <person name="Barry K."/>
            <person name="de Vries R.P."/>
            <person name="Grigoriev I.V."/>
            <person name="Idnurm A."/>
        </authorList>
    </citation>
    <scope>NUCLEOTIDE SEQUENCE [LARGE SCALE GENOMIC DNA]</scope>
    <source>
        <strain evidence="3 4">CBS 101075</strain>
    </source>
</reference>
<feature type="region of interest" description="Disordered" evidence="1">
    <location>
        <begin position="530"/>
        <end position="557"/>
    </location>
</feature>
<dbReference type="RefSeq" id="XP_028489171.1">
    <property type="nucleotide sequence ID" value="XM_028626931.1"/>
</dbReference>
<evidence type="ECO:0000259" key="2">
    <source>
        <dbReference type="PROSITE" id="PS50181"/>
    </source>
</evidence>
<feature type="compositionally biased region" description="Basic and acidic residues" evidence="1">
    <location>
        <begin position="1435"/>
        <end position="1463"/>
    </location>
</feature>
<accession>A0A443I694</accession>
<feature type="domain" description="F-box" evidence="2">
    <location>
        <begin position="137"/>
        <end position="184"/>
    </location>
</feature>
<organism evidence="3 4">
    <name type="scientific">Byssochlamys spectabilis</name>
    <name type="common">Paecilomyces variotii</name>
    <dbReference type="NCBI Taxonomy" id="264951"/>
    <lineage>
        <taxon>Eukaryota</taxon>
        <taxon>Fungi</taxon>
        <taxon>Dikarya</taxon>
        <taxon>Ascomycota</taxon>
        <taxon>Pezizomycotina</taxon>
        <taxon>Eurotiomycetes</taxon>
        <taxon>Eurotiomycetidae</taxon>
        <taxon>Eurotiales</taxon>
        <taxon>Thermoascaceae</taxon>
        <taxon>Paecilomyces</taxon>
    </lineage>
</organism>
<feature type="compositionally biased region" description="Basic and acidic residues" evidence="1">
    <location>
        <begin position="99"/>
        <end position="111"/>
    </location>
</feature>
<feature type="compositionally biased region" description="Basic and acidic residues" evidence="1">
    <location>
        <begin position="17"/>
        <end position="47"/>
    </location>
</feature>
<evidence type="ECO:0000256" key="1">
    <source>
        <dbReference type="SAM" id="MobiDB-lite"/>
    </source>
</evidence>
<proteinExistence type="predicted"/>
<feature type="compositionally biased region" description="Polar residues" evidence="1">
    <location>
        <begin position="48"/>
        <end position="60"/>
    </location>
</feature>
<feature type="compositionally biased region" description="Acidic residues" evidence="1">
    <location>
        <begin position="1337"/>
        <end position="1348"/>
    </location>
</feature>
<comment type="caution">
    <text evidence="3">The sequence shown here is derived from an EMBL/GenBank/DDBJ whole genome shotgun (WGS) entry which is preliminary data.</text>
</comment>
<feature type="compositionally biased region" description="Basic and acidic residues" evidence="1">
    <location>
        <begin position="1152"/>
        <end position="1170"/>
    </location>
</feature>
<feature type="compositionally biased region" description="Basic and acidic residues" evidence="1">
    <location>
        <begin position="547"/>
        <end position="557"/>
    </location>
</feature>
<dbReference type="Proteomes" id="UP000283841">
    <property type="component" value="Unassembled WGS sequence"/>
</dbReference>
<dbReference type="InterPro" id="IPR001810">
    <property type="entry name" value="F-box_dom"/>
</dbReference>
<feature type="compositionally biased region" description="Basic and acidic residues" evidence="1">
    <location>
        <begin position="1294"/>
        <end position="1311"/>
    </location>
</feature>
<name>A0A443I694_BYSSP</name>